<dbReference type="AlphaFoldDB" id="A0A923MKF6"/>
<name>A0A923MKF6_9FIRM</name>
<dbReference type="PANTHER" id="PTHR37300:SF1">
    <property type="entry name" value="UPF0291 PROTEIN YNZC"/>
    <property type="match status" value="1"/>
</dbReference>
<organism evidence="3 4">
    <name type="scientific">Dysosmobacter segnis</name>
    <dbReference type="NCBI Taxonomy" id="2763042"/>
    <lineage>
        <taxon>Bacteria</taxon>
        <taxon>Bacillati</taxon>
        <taxon>Bacillota</taxon>
        <taxon>Clostridia</taxon>
        <taxon>Eubacteriales</taxon>
        <taxon>Oscillospiraceae</taxon>
        <taxon>Dysosmobacter</taxon>
    </lineage>
</organism>
<dbReference type="EMBL" id="JACOQI010000007">
    <property type="protein sequence ID" value="MBC5770522.1"/>
    <property type="molecule type" value="Genomic_DNA"/>
</dbReference>
<keyword evidence="4" id="KW-1185">Reference proteome</keyword>
<dbReference type="PANTHER" id="PTHR37300">
    <property type="entry name" value="UPF0291 PROTEIN CBO2609/CLC_2481"/>
    <property type="match status" value="1"/>
</dbReference>
<evidence type="ECO:0000256" key="1">
    <source>
        <dbReference type="ARBA" id="ARBA00022490"/>
    </source>
</evidence>
<evidence type="ECO:0000256" key="2">
    <source>
        <dbReference type="HAMAP-Rule" id="MF_01103"/>
    </source>
</evidence>
<sequence>MEQKQIDRINELAKKAKSPEGLTEWEEMERAALRREYIDSVLGNLKGQLDNTYIVDEKGNKIKLQKKGEK</sequence>
<dbReference type="Gene3D" id="1.10.287.540">
    <property type="entry name" value="Helix hairpin bin"/>
    <property type="match status" value="1"/>
</dbReference>
<keyword evidence="1 2" id="KW-0963">Cytoplasm</keyword>
<comment type="subcellular location">
    <subcellularLocation>
        <location evidence="2">Cytoplasm</location>
    </subcellularLocation>
</comment>
<dbReference type="InterPro" id="IPR009242">
    <property type="entry name" value="DUF896"/>
</dbReference>
<dbReference type="GO" id="GO:0005737">
    <property type="term" value="C:cytoplasm"/>
    <property type="evidence" value="ECO:0007669"/>
    <property type="project" value="UniProtKB-SubCell"/>
</dbReference>
<comment type="caution">
    <text evidence="3">The sequence shown here is derived from an EMBL/GenBank/DDBJ whole genome shotgun (WGS) entry which is preliminary data.</text>
</comment>
<evidence type="ECO:0000313" key="3">
    <source>
        <dbReference type="EMBL" id="MBC5770522.1"/>
    </source>
</evidence>
<dbReference type="RefSeq" id="WP_187014769.1">
    <property type="nucleotide sequence ID" value="NZ_JACOQI010000007.1"/>
</dbReference>
<accession>A0A923MKF6</accession>
<gene>
    <name evidence="3" type="ORF">H8Z83_09340</name>
</gene>
<comment type="similarity">
    <text evidence="2">Belongs to the UPF0291 family.</text>
</comment>
<dbReference type="HAMAP" id="MF_01103">
    <property type="entry name" value="UPF0291"/>
    <property type="match status" value="1"/>
</dbReference>
<dbReference type="Pfam" id="PF05979">
    <property type="entry name" value="DUF896"/>
    <property type="match status" value="1"/>
</dbReference>
<dbReference type="Proteomes" id="UP000620327">
    <property type="component" value="Unassembled WGS sequence"/>
</dbReference>
<proteinExistence type="inferred from homology"/>
<evidence type="ECO:0000313" key="4">
    <source>
        <dbReference type="Proteomes" id="UP000620327"/>
    </source>
</evidence>
<reference evidence="3" key="1">
    <citation type="submission" date="2020-08" db="EMBL/GenBank/DDBJ databases">
        <title>Genome public.</title>
        <authorList>
            <person name="Liu C."/>
            <person name="Sun Q."/>
        </authorList>
    </citation>
    <scope>NUCLEOTIDE SEQUENCE</scope>
    <source>
        <strain evidence="3">BX15</strain>
    </source>
</reference>
<protein>
    <recommendedName>
        <fullName evidence="2">UPF0291 protein H8Z83_09340</fullName>
    </recommendedName>
</protein>
<dbReference type="SUPFAM" id="SSF158221">
    <property type="entry name" value="YnzC-like"/>
    <property type="match status" value="1"/>
</dbReference>